<keyword evidence="10 13" id="KW-0030">Aminoacyl-tRNA synthetase</keyword>
<protein>
    <recommendedName>
        <fullName evidence="3">cysteine--tRNA ligase</fullName>
        <ecNumber evidence="3">6.1.1.16</ecNumber>
    </recommendedName>
    <alternativeName>
        <fullName evidence="11">Cysteinyl-tRNA synthetase</fullName>
    </alternativeName>
</protein>
<evidence type="ECO:0000256" key="3">
    <source>
        <dbReference type="ARBA" id="ARBA00012832"/>
    </source>
</evidence>
<dbReference type="PRINTS" id="PR00983">
    <property type="entry name" value="TRNASYNTHCYS"/>
</dbReference>
<dbReference type="FunCoup" id="F2U4H9">
    <property type="interactions" value="312"/>
</dbReference>
<evidence type="ECO:0000313" key="13">
    <source>
        <dbReference type="EMBL" id="EGD82545.1"/>
    </source>
</evidence>
<dbReference type="GeneID" id="16076368"/>
<keyword evidence="14" id="KW-1185">Reference proteome</keyword>
<accession>F2U4H9</accession>
<dbReference type="Gene3D" id="3.40.50.620">
    <property type="entry name" value="HUPs"/>
    <property type="match status" value="1"/>
</dbReference>
<evidence type="ECO:0000259" key="12">
    <source>
        <dbReference type="SMART" id="SM00840"/>
    </source>
</evidence>
<keyword evidence="8" id="KW-0067">ATP-binding</keyword>
<dbReference type="AlphaFoldDB" id="F2U4H9"/>
<dbReference type="EMBL" id="GL832961">
    <property type="protein sequence ID" value="EGD82545.1"/>
    <property type="molecule type" value="Genomic_DNA"/>
</dbReference>
<dbReference type="KEGG" id="sre:PTSG_03197"/>
<gene>
    <name evidence="13" type="ORF">PTSG_03197</name>
</gene>
<dbReference type="InterPro" id="IPR032678">
    <property type="entry name" value="tRNA-synt_1_cat_dom"/>
</dbReference>
<dbReference type="OMA" id="CSAMTHH"/>
<dbReference type="GO" id="GO:0005524">
    <property type="term" value="F:ATP binding"/>
    <property type="evidence" value="ECO:0007669"/>
    <property type="project" value="UniProtKB-KW"/>
</dbReference>
<dbReference type="InParanoid" id="F2U4H9"/>
<dbReference type="InterPro" id="IPR024909">
    <property type="entry name" value="Cys-tRNA/MSH_ligase"/>
</dbReference>
<dbReference type="Gene3D" id="1.20.120.1910">
    <property type="entry name" value="Cysteine-tRNA ligase, C-terminal anti-codon recognition domain"/>
    <property type="match status" value="1"/>
</dbReference>
<evidence type="ECO:0000313" key="14">
    <source>
        <dbReference type="Proteomes" id="UP000007799"/>
    </source>
</evidence>
<dbReference type="InterPro" id="IPR009080">
    <property type="entry name" value="tRNAsynth_Ia_anticodon-bd"/>
</dbReference>
<dbReference type="SUPFAM" id="SSF52374">
    <property type="entry name" value="Nucleotidylyl transferase"/>
    <property type="match status" value="1"/>
</dbReference>
<dbReference type="Proteomes" id="UP000007799">
    <property type="component" value="Unassembled WGS sequence"/>
</dbReference>
<comment type="similarity">
    <text evidence="2">Belongs to the class-I aminoacyl-tRNA synthetase family.</text>
</comment>
<dbReference type="GO" id="GO:0005737">
    <property type="term" value="C:cytoplasm"/>
    <property type="evidence" value="ECO:0007669"/>
    <property type="project" value="InterPro"/>
</dbReference>
<evidence type="ECO:0000256" key="5">
    <source>
        <dbReference type="ARBA" id="ARBA00022723"/>
    </source>
</evidence>
<dbReference type="STRING" id="946362.F2U4H9"/>
<keyword evidence="6" id="KW-0547">Nucleotide-binding</keyword>
<dbReference type="RefSeq" id="XP_004995781.1">
    <property type="nucleotide sequence ID" value="XM_004995724.1"/>
</dbReference>
<dbReference type="SMART" id="SM00840">
    <property type="entry name" value="DALR_2"/>
    <property type="match status" value="1"/>
</dbReference>
<comment type="cofactor">
    <cofactor evidence="1">
        <name>Zn(2+)</name>
        <dbReference type="ChEBI" id="CHEBI:29105"/>
    </cofactor>
</comment>
<name>F2U4H9_SALR5</name>
<dbReference type="PANTHER" id="PTHR10890:SF27">
    <property type="entry name" value="CYSTEINE--TRNA LIGASE, MITOCHONDRIAL-RELATED"/>
    <property type="match status" value="1"/>
</dbReference>
<dbReference type="CDD" id="cd00672">
    <property type="entry name" value="CysRS_core"/>
    <property type="match status" value="1"/>
</dbReference>
<evidence type="ECO:0000256" key="10">
    <source>
        <dbReference type="ARBA" id="ARBA00023146"/>
    </source>
</evidence>
<organism evidence="14">
    <name type="scientific">Salpingoeca rosetta (strain ATCC 50818 / BSB-021)</name>
    <dbReference type="NCBI Taxonomy" id="946362"/>
    <lineage>
        <taxon>Eukaryota</taxon>
        <taxon>Choanoflagellata</taxon>
        <taxon>Craspedida</taxon>
        <taxon>Salpingoecidae</taxon>
        <taxon>Salpingoeca</taxon>
    </lineage>
</organism>
<dbReference type="FunFam" id="3.40.50.620:FF:000027">
    <property type="entry name" value="Cysteine--tRNA ligase, cytoplasmic"/>
    <property type="match status" value="1"/>
</dbReference>
<dbReference type="Pfam" id="PF01406">
    <property type="entry name" value="tRNA-synt_1e"/>
    <property type="match status" value="1"/>
</dbReference>
<evidence type="ECO:0000256" key="11">
    <source>
        <dbReference type="ARBA" id="ARBA00031499"/>
    </source>
</evidence>
<evidence type="ECO:0000256" key="6">
    <source>
        <dbReference type="ARBA" id="ARBA00022741"/>
    </source>
</evidence>
<reference evidence="13" key="1">
    <citation type="submission" date="2009-08" db="EMBL/GenBank/DDBJ databases">
        <title>Annotation of Salpingoeca rosetta.</title>
        <authorList>
            <consortium name="The Broad Institute Genome Sequencing Platform"/>
            <person name="Russ C."/>
            <person name="Cuomo C."/>
            <person name="Burger G."/>
            <person name="Gray M.W."/>
            <person name="Holland P.W.H."/>
            <person name="King N."/>
            <person name="Lang F.B.F."/>
            <person name="Roger A.J."/>
            <person name="Ruiz-Trillo I."/>
            <person name="Young S.K."/>
            <person name="Zeng Q."/>
            <person name="Gargeya S."/>
            <person name="Alvarado L."/>
            <person name="Berlin A."/>
            <person name="Chapman S.B."/>
            <person name="Chen Z."/>
            <person name="Freedman E."/>
            <person name="Gellesch M."/>
            <person name="Goldberg J."/>
            <person name="Griggs A."/>
            <person name="Gujja S."/>
            <person name="Heilman E."/>
            <person name="Heiman D."/>
            <person name="Howarth C."/>
            <person name="Mehta T."/>
            <person name="Neiman D."/>
            <person name="Pearson M."/>
            <person name="Roberts A."/>
            <person name="Saif S."/>
            <person name="Shea T."/>
            <person name="Shenoy N."/>
            <person name="Sisk P."/>
            <person name="Stolte C."/>
            <person name="Sykes S."/>
            <person name="White J."/>
            <person name="Yandava C."/>
            <person name="Haas B."/>
            <person name="Nusbaum C."/>
            <person name="Birren B."/>
        </authorList>
    </citation>
    <scope>NUCLEOTIDE SEQUENCE [LARGE SCALE GENOMIC DNA]</scope>
    <source>
        <strain evidence="13">ATCC 50818</strain>
    </source>
</reference>
<dbReference type="PANTHER" id="PTHR10890">
    <property type="entry name" value="CYSTEINYL-TRNA SYNTHETASE"/>
    <property type="match status" value="1"/>
</dbReference>
<keyword evidence="4" id="KW-0436">Ligase</keyword>
<keyword evidence="9" id="KW-0648">Protein biosynthesis</keyword>
<proteinExistence type="inferred from homology"/>
<dbReference type="HAMAP" id="MF_00041">
    <property type="entry name" value="Cys_tRNA_synth"/>
    <property type="match status" value="1"/>
</dbReference>
<evidence type="ECO:0000256" key="8">
    <source>
        <dbReference type="ARBA" id="ARBA00022840"/>
    </source>
</evidence>
<keyword evidence="5" id="KW-0479">Metal-binding</keyword>
<dbReference type="InterPro" id="IPR014729">
    <property type="entry name" value="Rossmann-like_a/b/a_fold"/>
</dbReference>
<dbReference type="SUPFAM" id="SSF47323">
    <property type="entry name" value="Anticodon-binding domain of a subclass of class I aminoacyl-tRNA synthetases"/>
    <property type="match status" value="1"/>
</dbReference>
<evidence type="ECO:0000256" key="1">
    <source>
        <dbReference type="ARBA" id="ARBA00001947"/>
    </source>
</evidence>
<dbReference type="NCBIfam" id="TIGR00435">
    <property type="entry name" value="cysS"/>
    <property type="match status" value="1"/>
</dbReference>
<sequence>MMSCGGRVAAGGGRALRVFNGLTRQLETVNPAGVNERGWLTWYQCGPTVYDHSHIGHAVCFQRFDILRRVMERHFGMHVLQVWGMTDIDDKIIRKAHTEQRHWQDIARQYEESFFQDMAALNILPPAHITRVTEHIDEIIEFIQGILDRGHAYVTPSGVYFDLQAFGEDKYGRLGKGVQSTAAASTRADADAGAAADSNDAAHKRHRADFALWKRGDAGDPTWDAPFGKGRPGWHIECSAMASKYLGQHIDIHTGGIDLLYPHHTNELAQCESHYGHCDWVRHFWHTGHLTTRSEKMSKSLGNTIAIKDFLQSHTHNDLRMLCLQSRYRSDIAFSDSDVTAASRLLQRLSSFVANMDATTPFAPPQTQSLRPSPACVELMETMCTSAAALDAALCDDFNTPQALKIVNQVVTSTNHAAANSDVALGVLSHAGRWVRGVLEMFGLTLPSPSGSSSSSSTTTTDGSRAAGVIDACVELRSTAREIALSSGDADVKGRLLAACDATRDQLGSHGVEVRDARTGPSWRWKPE</sequence>
<evidence type="ECO:0000256" key="7">
    <source>
        <dbReference type="ARBA" id="ARBA00022833"/>
    </source>
</evidence>
<dbReference type="InterPro" id="IPR015803">
    <property type="entry name" value="Cys-tRNA-ligase"/>
</dbReference>
<dbReference type="InterPro" id="IPR015273">
    <property type="entry name" value="Cys-tRNA-synt_Ia_DALR"/>
</dbReference>
<dbReference type="GO" id="GO:0046872">
    <property type="term" value="F:metal ion binding"/>
    <property type="evidence" value="ECO:0007669"/>
    <property type="project" value="UniProtKB-KW"/>
</dbReference>
<dbReference type="Pfam" id="PF09190">
    <property type="entry name" value="DALR_2"/>
    <property type="match status" value="1"/>
</dbReference>
<dbReference type="EC" id="6.1.1.16" evidence="3"/>
<keyword evidence="7" id="KW-0862">Zinc</keyword>
<evidence type="ECO:0000256" key="9">
    <source>
        <dbReference type="ARBA" id="ARBA00022917"/>
    </source>
</evidence>
<dbReference type="GO" id="GO:0004817">
    <property type="term" value="F:cysteine-tRNA ligase activity"/>
    <property type="evidence" value="ECO:0007669"/>
    <property type="project" value="UniProtKB-EC"/>
</dbReference>
<evidence type="ECO:0000256" key="2">
    <source>
        <dbReference type="ARBA" id="ARBA00005594"/>
    </source>
</evidence>
<dbReference type="GO" id="GO:0006423">
    <property type="term" value="P:cysteinyl-tRNA aminoacylation"/>
    <property type="evidence" value="ECO:0007669"/>
    <property type="project" value="InterPro"/>
</dbReference>
<dbReference type="OrthoDB" id="438179at2759"/>
<evidence type="ECO:0000256" key="4">
    <source>
        <dbReference type="ARBA" id="ARBA00022598"/>
    </source>
</evidence>
<feature type="domain" description="Cysteinyl-tRNA synthetase class Ia DALR" evidence="12">
    <location>
        <begin position="389"/>
        <end position="453"/>
    </location>
</feature>
<dbReference type="eggNOG" id="KOG2007">
    <property type="taxonomic scope" value="Eukaryota"/>
</dbReference>